<comment type="subcellular location">
    <subcellularLocation>
        <location evidence="1">Cell membrane</location>
        <topology evidence="1">Multi-pass membrane protein</topology>
    </subcellularLocation>
</comment>
<feature type="transmembrane region" description="Helical" evidence="6">
    <location>
        <begin position="93"/>
        <end position="110"/>
    </location>
</feature>
<feature type="transmembrane region" description="Helical" evidence="6">
    <location>
        <begin position="16"/>
        <end position="37"/>
    </location>
</feature>
<feature type="transmembrane region" description="Helical" evidence="6">
    <location>
        <begin position="62"/>
        <end position="87"/>
    </location>
</feature>
<evidence type="ECO:0000256" key="2">
    <source>
        <dbReference type="ARBA" id="ARBA00022475"/>
    </source>
</evidence>
<reference evidence="7" key="1">
    <citation type="submission" date="2022-08" db="EMBL/GenBank/DDBJ databases">
        <authorList>
            <person name="Li F."/>
        </authorList>
    </citation>
    <scope>NUCLEOTIDE SEQUENCE</scope>
    <source>
        <strain evidence="7">MQZ15Z-1</strain>
    </source>
</reference>
<evidence type="ECO:0000256" key="6">
    <source>
        <dbReference type="SAM" id="Phobius"/>
    </source>
</evidence>
<sequence length="218" mass="22799">MRIASNGAGNVGEADLGVASVSVQIVSLFLFALAGALTPGPNNMISAGSGAAFGFRRTLPQIWGVSIGFTIMVIAVGMGLGSLFTAVPYLHEILKIAGSLYLLFLAWKIANAAGPAGGTAMEKPMTMLQSALFQWVNPKAWTIALSIIPAFTTIGAESIFVQVLVIAVVSGIVTFPCLCVWAGFGSLLAHLLTDPRQRRIVNYLMAALVAASVVMLFL</sequence>
<keyword evidence="8" id="KW-1185">Reference proteome</keyword>
<evidence type="ECO:0000256" key="5">
    <source>
        <dbReference type="ARBA" id="ARBA00023136"/>
    </source>
</evidence>
<comment type="caution">
    <text evidence="7">The sequence shown here is derived from an EMBL/GenBank/DDBJ whole genome shotgun (WGS) entry which is preliminary data.</text>
</comment>
<feature type="transmembrane region" description="Helical" evidence="6">
    <location>
        <begin position="131"/>
        <end position="151"/>
    </location>
</feature>
<keyword evidence="5 6" id="KW-0472">Membrane</keyword>
<dbReference type="Proteomes" id="UP001151088">
    <property type="component" value="Unassembled WGS sequence"/>
</dbReference>
<dbReference type="PANTHER" id="PTHR30086:SF20">
    <property type="entry name" value="ARGININE EXPORTER PROTEIN ARGO-RELATED"/>
    <property type="match status" value="1"/>
</dbReference>
<evidence type="ECO:0000256" key="4">
    <source>
        <dbReference type="ARBA" id="ARBA00022989"/>
    </source>
</evidence>
<evidence type="ECO:0000256" key="1">
    <source>
        <dbReference type="ARBA" id="ARBA00004651"/>
    </source>
</evidence>
<dbReference type="AlphaFoldDB" id="A0A9X2PHA9"/>
<keyword evidence="4 6" id="KW-1133">Transmembrane helix</keyword>
<gene>
    <name evidence="7" type="ORF">NVS89_13725</name>
</gene>
<dbReference type="GO" id="GO:0005886">
    <property type="term" value="C:plasma membrane"/>
    <property type="evidence" value="ECO:0007669"/>
    <property type="project" value="UniProtKB-SubCell"/>
</dbReference>
<accession>A0A9X2PHA9</accession>
<dbReference type="EMBL" id="JANTHZ010000006">
    <property type="protein sequence ID" value="MCS0496158.1"/>
    <property type="molecule type" value="Genomic_DNA"/>
</dbReference>
<feature type="transmembrane region" description="Helical" evidence="6">
    <location>
        <begin position="163"/>
        <end position="188"/>
    </location>
</feature>
<organism evidence="7 8">
    <name type="scientific">Ancylobacter mangrovi</name>
    <dbReference type="NCBI Taxonomy" id="2972472"/>
    <lineage>
        <taxon>Bacteria</taxon>
        <taxon>Pseudomonadati</taxon>
        <taxon>Pseudomonadota</taxon>
        <taxon>Alphaproteobacteria</taxon>
        <taxon>Hyphomicrobiales</taxon>
        <taxon>Xanthobacteraceae</taxon>
        <taxon>Ancylobacter</taxon>
    </lineage>
</organism>
<evidence type="ECO:0000256" key="3">
    <source>
        <dbReference type="ARBA" id="ARBA00022692"/>
    </source>
</evidence>
<dbReference type="PANTHER" id="PTHR30086">
    <property type="entry name" value="ARGININE EXPORTER PROTEIN ARGO"/>
    <property type="match status" value="1"/>
</dbReference>
<dbReference type="GO" id="GO:0033228">
    <property type="term" value="P:cysteine export across plasma membrane"/>
    <property type="evidence" value="ECO:0007669"/>
    <property type="project" value="TreeGrafter"/>
</dbReference>
<evidence type="ECO:0000313" key="7">
    <source>
        <dbReference type="EMBL" id="MCS0496158.1"/>
    </source>
</evidence>
<proteinExistence type="predicted"/>
<feature type="transmembrane region" description="Helical" evidence="6">
    <location>
        <begin position="200"/>
        <end position="217"/>
    </location>
</feature>
<evidence type="ECO:0000313" key="8">
    <source>
        <dbReference type="Proteomes" id="UP001151088"/>
    </source>
</evidence>
<name>A0A9X2PHA9_9HYPH</name>
<dbReference type="Pfam" id="PF01810">
    <property type="entry name" value="LysE"/>
    <property type="match status" value="1"/>
</dbReference>
<dbReference type="RefSeq" id="WP_258733325.1">
    <property type="nucleotide sequence ID" value="NZ_JANTHZ010000006.1"/>
</dbReference>
<protein>
    <submittedName>
        <fullName evidence="7">LysE family translocator</fullName>
    </submittedName>
</protein>
<dbReference type="InterPro" id="IPR001123">
    <property type="entry name" value="LeuE-type"/>
</dbReference>
<dbReference type="GO" id="GO:0015171">
    <property type="term" value="F:amino acid transmembrane transporter activity"/>
    <property type="evidence" value="ECO:0007669"/>
    <property type="project" value="TreeGrafter"/>
</dbReference>
<keyword evidence="2" id="KW-1003">Cell membrane</keyword>
<keyword evidence="3 6" id="KW-0812">Transmembrane</keyword>